<protein>
    <recommendedName>
        <fullName evidence="2">SMC hinge domain-containing protein</fullName>
    </recommendedName>
</protein>
<sequence length="228" mass="25603">MGNFSPLLKLLLGTDKISTRIIRHLNSEKGGRVTFIPLNRLRPPNVAYPDSSDVVPLVKKLKFSTRHSAAFQQVFGRTVVCRDLDVATKVARTNGLDCITLEGDQVSKKGGMTGGFYDHRSSKLKFMDTIRQSMRSIKLKEDTLTDIRANLVEIDQEITKLVGEQQKLEGDQARDKSNFDQTKQDICSANKQRASIVKALEKKEKLLANARNQIDQLRSNIATKKAEM</sequence>
<keyword evidence="1" id="KW-0175">Coiled coil</keyword>
<keyword evidence="4" id="KW-1185">Reference proteome</keyword>
<reference evidence="3 4" key="1">
    <citation type="submission" date="2017-09" db="EMBL/GenBank/DDBJ databases">
        <title>WGS assembly of Aquilegia coerulea Goldsmith.</title>
        <authorList>
            <person name="Hodges S."/>
            <person name="Kramer E."/>
            <person name="Nordborg M."/>
            <person name="Tomkins J."/>
            <person name="Borevitz J."/>
            <person name="Derieg N."/>
            <person name="Yan J."/>
            <person name="Mihaltcheva S."/>
            <person name="Hayes R.D."/>
            <person name="Rokhsar D."/>
        </authorList>
    </citation>
    <scope>NUCLEOTIDE SEQUENCE [LARGE SCALE GENOMIC DNA]</scope>
    <source>
        <strain evidence="4">cv. Goldsmith</strain>
    </source>
</reference>
<dbReference type="InterPro" id="IPR036277">
    <property type="entry name" value="SMC_hinge_sf"/>
</dbReference>
<dbReference type="Proteomes" id="UP000230069">
    <property type="component" value="Unassembled WGS sequence"/>
</dbReference>
<dbReference type="GO" id="GO:0005524">
    <property type="term" value="F:ATP binding"/>
    <property type="evidence" value="ECO:0007669"/>
    <property type="project" value="InterPro"/>
</dbReference>
<evidence type="ECO:0000313" key="4">
    <source>
        <dbReference type="Proteomes" id="UP000230069"/>
    </source>
</evidence>
<feature type="domain" description="SMC hinge" evidence="2">
    <location>
        <begin position="12"/>
        <end position="91"/>
    </location>
</feature>
<evidence type="ECO:0000313" key="3">
    <source>
        <dbReference type="EMBL" id="PIA60618.1"/>
    </source>
</evidence>
<dbReference type="Gene3D" id="3.30.70.1620">
    <property type="match status" value="1"/>
</dbReference>
<dbReference type="SUPFAM" id="SSF75553">
    <property type="entry name" value="Smc hinge domain"/>
    <property type="match status" value="1"/>
</dbReference>
<dbReference type="GO" id="GO:0005694">
    <property type="term" value="C:chromosome"/>
    <property type="evidence" value="ECO:0007669"/>
    <property type="project" value="InterPro"/>
</dbReference>
<dbReference type="EMBL" id="KZ305020">
    <property type="protein sequence ID" value="PIA60618.1"/>
    <property type="molecule type" value="Genomic_DNA"/>
</dbReference>
<gene>
    <name evidence="3" type="ORF">AQUCO_00300251v1</name>
</gene>
<accession>A0A2G5EXY2</accession>
<proteinExistence type="predicted"/>
<dbReference type="Pfam" id="PF06470">
    <property type="entry name" value="SMC_hinge"/>
    <property type="match status" value="1"/>
</dbReference>
<dbReference type="AlphaFoldDB" id="A0A2G5EXY2"/>
<name>A0A2G5EXY2_AQUCA</name>
<evidence type="ECO:0000256" key="1">
    <source>
        <dbReference type="SAM" id="Coils"/>
    </source>
</evidence>
<dbReference type="STRING" id="218851.A0A2G5EXY2"/>
<dbReference type="Gene3D" id="1.20.1060.20">
    <property type="match status" value="1"/>
</dbReference>
<feature type="coiled-coil region" evidence="1">
    <location>
        <begin position="193"/>
        <end position="227"/>
    </location>
</feature>
<dbReference type="OrthoDB" id="1749472at2759"/>
<dbReference type="InterPro" id="IPR010935">
    <property type="entry name" value="SMC_hinge"/>
</dbReference>
<dbReference type="GO" id="GO:0051276">
    <property type="term" value="P:chromosome organization"/>
    <property type="evidence" value="ECO:0007669"/>
    <property type="project" value="InterPro"/>
</dbReference>
<evidence type="ECO:0000259" key="2">
    <source>
        <dbReference type="Pfam" id="PF06470"/>
    </source>
</evidence>
<dbReference type="InParanoid" id="A0A2G5EXY2"/>
<dbReference type="PANTHER" id="PTHR43977">
    <property type="entry name" value="STRUCTURAL MAINTENANCE OF CHROMOSOMES PROTEIN 3"/>
    <property type="match status" value="1"/>
</dbReference>
<organism evidence="3 4">
    <name type="scientific">Aquilegia coerulea</name>
    <name type="common">Rocky mountain columbine</name>
    <dbReference type="NCBI Taxonomy" id="218851"/>
    <lineage>
        <taxon>Eukaryota</taxon>
        <taxon>Viridiplantae</taxon>
        <taxon>Streptophyta</taxon>
        <taxon>Embryophyta</taxon>
        <taxon>Tracheophyta</taxon>
        <taxon>Spermatophyta</taxon>
        <taxon>Magnoliopsida</taxon>
        <taxon>Ranunculales</taxon>
        <taxon>Ranunculaceae</taxon>
        <taxon>Thalictroideae</taxon>
        <taxon>Aquilegia</taxon>
    </lineage>
</organism>